<dbReference type="Gene3D" id="2.60.40.3440">
    <property type="match status" value="1"/>
</dbReference>
<dbReference type="STRING" id="421072.SAMN04488097_0557"/>
<evidence type="ECO:0000256" key="1">
    <source>
        <dbReference type="SAM" id="SignalP"/>
    </source>
</evidence>
<evidence type="ECO:0000313" key="2">
    <source>
        <dbReference type="EMBL" id="KFC21178.1"/>
    </source>
</evidence>
<gene>
    <name evidence="2" type="ORF">IO89_13290</name>
</gene>
<dbReference type="EMBL" id="JPLY01000004">
    <property type="protein sequence ID" value="KFC21178.1"/>
    <property type="molecule type" value="Genomic_DNA"/>
</dbReference>
<dbReference type="Proteomes" id="UP000028623">
    <property type="component" value="Unassembled WGS sequence"/>
</dbReference>
<sequence length="483" mass="52289">MISKKTNLFALILFCLALSSFAFSQRVDYIYSNFNGYWNSGMTSVPINNDCELLGFRYNNGTTTRVYSTGVNNSILTTNGVAFQNTRYRSLPIKDVKFPGNAAGEPTSGPGGPFLFAFASAIDGNTNQALKPPFTFPDYKISLALNRGLQGMGLGSALTNVPSSIPLEFTLQFPMDATKINDGIPDMFFTQQADAGTTGFDEAWFEDANGVMVGNNIAITFSSNTQNPSVGKWNMDFYEIKQNTPVWNTNGVRDIRLFATDITSFGINTTNSASVKTFKYRFNGQSDPGILAYNEETFDFFLANDDSATTNPNTSVTIPVLNNDLYNSSNPVTLTIYTPPAEGTAVVSGNNIIYTAAAGTQSNSVITFSYQICDGIQCDNAIVTVTIPGGYCTKPFNTAASTNTTRVGINTQASAAPTWPTSIPNGFIALESQNKGLVITRTTAASIPTANLVEGMLIYDTTDNCIKLYNGTTWRCIQRICID</sequence>
<name>A0A085BFD3_9FLAO</name>
<reference evidence="2 3" key="1">
    <citation type="submission" date="2014-07" db="EMBL/GenBank/DDBJ databases">
        <title>Epilithonimonas lactis LMG 22401 Genome.</title>
        <authorList>
            <person name="Pipes S.E."/>
            <person name="Stropko S.J."/>
        </authorList>
    </citation>
    <scope>NUCLEOTIDE SEQUENCE [LARGE SCALE GENOMIC DNA]</scope>
    <source>
        <strain evidence="2 3">LMG 24401</strain>
    </source>
</reference>
<organism evidence="2 3">
    <name type="scientific">Epilithonimonas lactis</name>
    <dbReference type="NCBI Taxonomy" id="421072"/>
    <lineage>
        <taxon>Bacteria</taxon>
        <taxon>Pseudomonadati</taxon>
        <taxon>Bacteroidota</taxon>
        <taxon>Flavobacteriia</taxon>
        <taxon>Flavobacteriales</taxon>
        <taxon>Weeksellaceae</taxon>
        <taxon>Chryseobacterium group</taxon>
        <taxon>Epilithonimonas</taxon>
    </lineage>
</organism>
<comment type="caution">
    <text evidence="2">The sequence shown here is derived from an EMBL/GenBank/DDBJ whole genome shotgun (WGS) entry which is preliminary data.</text>
</comment>
<protein>
    <submittedName>
        <fullName evidence="2">Uncharacterized protein</fullName>
    </submittedName>
</protein>
<dbReference type="Pfam" id="PF17963">
    <property type="entry name" value="Big_9"/>
    <property type="match status" value="1"/>
</dbReference>
<proteinExistence type="predicted"/>
<feature type="signal peptide" evidence="1">
    <location>
        <begin position="1"/>
        <end position="24"/>
    </location>
</feature>
<keyword evidence="3" id="KW-1185">Reference proteome</keyword>
<accession>A0A085BFD3</accession>
<dbReference type="OrthoDB" id="643861at2"/>
<evidence type="ECO:0000313" key="3">
    <source>
        <dbReference type="Proteomes" id="UP000028623"/>
    </source>
</evidence>
<keyword evidence="1" id="KW-0732">Signal</keyword>
<dbReference type="AlphaFoldDB" id="A0A085BFD3"/>
<dbReference type="RefSeq" id="WP_034976936.1">
    <property type="nucleotide sequence ID" value="NZ_FOFI01000001.1"/>
</dbReference>
<feature type="chain" id="PRO_5001786988" evidence="1">
    <location>
        <begin position="25"/>
        <end position="483"/>
    </location>
</feature>